<dbReference type="PANTHER" id="PTHR47878">
    <property type="entry name" value="OXIDOREDUCTASE FAD/NAD(P)-BINDING DOMAIN PROTEIN"/>
    <property type="match status" value="1"/>
</dbReference>
<evidence type="ECO:0000256" key="4">
    <source>
        <dbReference type="ARBA" id="ARBA00022630"/>
    </source>
</evidence>
<proteinExistence type="inferred from homology"/>
<keyword evidence="6" id="KW-0274">FAD</keyword>
<dbReference type="PROSITE" id="PS51384">
    <property type="entry name" value="FAD_FR"/>
    <property type="match status" value="1"/>
</dbReference>
<dbReference type="InterPro" id="IPR008333">
    <property type="entry name" value="Cbr1-like_FAD-bd_dom"/>
</dbReference>
<dbReference type="InterPro" id="IPR001709">
    <property type="entry name" value="Flavoprot_Pyr_Nucl_cyt_Rdtase"/>
</dbReference>
<dbReference type="Gene3D" id="2.40.30.10">
    <property type="entry name" value="Translation factors"/>
    <property type="match status" value="1"/>
</dbReference>
<keyword evidence="7" id="KW-0521">NADP</keyword>
<organism evidence="10 11">
    <name type="scientific">Archangium gephyra</name>
    <dbReference type="NCBI Taxonomy" id="48"/>
    <lineage>
        <taxon>Bacteria</taxon>
        <taxon>Pseudomonadati</taxon>
        <taxon>Myxococcota</taxon>
        <taxon>Myxococcia</taxon>
        <taxon>Myxococcales</taxon>
        <taxon>Cystobacterineae</taxon>
        <taxon>Archangiaceae</taxon>
        <taxon>Archangium</taxon>
    </lineage>
</organism>
<dbReference type="InterPro" id="IPR001433">
    <property type="entry name" value="OxRdtase_FAD/NAD-bd"/>
</dbReference>
<keyword evidence="5" id="KW-0547">Nucleotide-binding</keyword>
<dbReference type="Gene3D" id="3.40.50.80">
    <property type="entry name" value="Nucleotide-binding domain of ferredoxin-NADP reductase (FNR) module"/>
    <property type="match status" value="1"/>
</dbReference>
<dbReference type="GO" id="GO:0000166">
    <property type="term" value="F:nucleotide binding"/>
    <property type="evidence" value="ECO:0007669"/>
    <property type="project" value="UniProtKB-KW"/>
</dbReference>
<dbReference type="Pfam" id="PF00970">
    <property type="entry name" value="FAD_binding_6"/>
    <property type="match status" value="1"/>
</dbReference>
<feature type="domain" description="FAD-binding FR-type" evidence="9">
    <location>
        <begin position="3"/>
        <end position="103"/>
    </location>
</feature>
<dbReference type="SUPFAM" id="SSF63380">
    <property type="entry name" value="Riboflavin synthase domain-like"/>
    <property type="match status" value="1"/>
</dbReference>
<evidence type="ECO:0000256" key="6">
    <source>
        <dbReference type="ARBA" id="ARBA00022827"/>
    </source>
</evidence>
<dbReference type="InterPro" id="IPR017927">
    <property type="entry name" value="FAD-bd_FR_type"/>
</dbReference>
<dbReference type="EMBL" id="QFQP01000024">
    <property type="protein sequence ID" value="PZR08615.1"/>
    <property type="molecule type" value="Genomic_DNA"/>
</dbReference>
<dbReference type="SUPFAM" id="SSF52343">
    <property type="entry name" value="Ferredoxin reductase-like, C-terminal NADP-linked domain"/>
    <property type="match status" value="1"/>
</dbReference>
<accession>A0A2W5TB38</accession>
<keyword evidence="8" id="KW-0560">Oxidoreductase</keyword>
<gene>
    <name evidence="10" type="ORF">DI536_24235</name>
</gene>
<dbReference type="InterPro" id="IPR017938">
    <property type="entry name" value="Riboflavin_synthase-like_b-brl"/>
</dbReference>
<keyword evidence="4" id="KW-0285">Flavoprotein</keyword>
<evidence type="ECO:0000256" key="8">
    <source>
        <dbReference type="ARBA" id="ARBA00023002"/>
    </source>
</evidence>
<evidence type="ECO:0000256" key="3">
    <source>
        <dbReference type="ARBA" id="ARBA00013223"/>
    </source>
</evidence>
<evidence type="ECO:0000313" key="10">
    <source>
        <dbReference type="EMBL" id="PZR08615.1"/>
    </source>
</evidence>
<name>A0A2W5TB38_9BACT</name>
<dbReference type="GO" id="GO:0004324">
    <property type="term" value="F:ferredoxin-NADP+ reductase activity"/>
    <property type="evidence" value="ECO:0007669"/>
    <property type="project" value="UniProtKB-EC"/>
</dbReference>
<dbReference type="GO" id="GO:0042167">
    <property type="term" value="P:heme catabolic process"/>
    <property type="evidence" value="ECO:0007669"/>
    <property type="project" value="TreeGrafter"/>
</dbReference>
<dbReference type="Pfam" id="PF00175">
    <property type="entry name" value="NAD_binding_1"/>
    <property type="match status" value="1"/>
</dbReference>
<dbReference type="InterPro" id="IPR039261">
    <property type="entry name" value="FNR_nucleotide-bd"/>
</dbReference>
<evidence type="ECO:0000256" key="2">
    <source>
        <dbReference type="ARBA" id="ARBA00008312"/>
    </source>
</evidence>
<dbReference type="GO" id="GO:0034599">
    <property type="term" value="P:cellular response to oxidative stress"/>
    <property type="evidence" value="ECO:0007669"/>
    <property type="project" value="TreeGrafter"/>
</dbReference>
<dbReference type="Proteomes" id="UP000249061">
    <property type="component" value="Unassembled WGS sequence"/>
</dbReference>
<protein>
    <recommendedName>
        <fullName evidence="3">ferredoxin--NADP(+) reductase</fullName>
        <ecNumber evidence="3">1.18.1.2</ecNumber>
    </recommendedName>
</protein>
<dbReference type="PRINTS" id="PR00371">
    <property type="entry name" value="FPNCR"/>
</dbReference>
<evidence type="ECO:0000259" key="9">
    <source>
        <dbReference type="PROSITE" id="PS51384"/>
    </source>
</evidence>
<evidence type="ECO:0000256" key="7">
    <source>
        <dbReference type="ARBA" id="ARBA00022857"/>
    </source>
</evidence>
<comment type="cofactor">
    <cofactor evidence="1">
        <name>FAD</name>
        <dbReference type="ChEBI" id="CHEBI:57692"/>
    </cofactor>
</comment>
<sequence length="258" mass="29196">MAAQYTEERVLAVHHWSDRLFSLTTTRSDGFRFQNGQFVMMGLLVDGKPLTRAYSMASANYDETLEFYSIKVPNGPLTSRLQHVQVGDTVLVGTKAVGTLHIHNLKPGKRLWLLGTGTGLAPFLSVVKDPDVWERYEKVIVVHGCRNVCDLSYAEFFEKGLPNHEYFGEQARQKLIYFPTVTREAFRNCGRITDMIRDGRLAKVVGLDALSPAEDRVMICGSNEMIKETMHLFEERGFVEGDTHEQGDFLIEKAFVSK</sequence>
<dbReference type="CDD" id="cd06195">
    <property type="entry name" value="FNR1"/>
    <property type="match status" value="1"/>
</dbReference>
<dbReference type="PANTHER" id="PTHR47878:SF1">
    <property type="entry name" value="FLAVODOXIN_FERREDOXIN--NADP REDUCTASE"/>
    <property type="match status" value="1"/>
</dbReference>
<evidence type="ECO:0000256" key="1">
    <source>
        <dbReference type="ARBA" id="ARBA00001974"/>
    </source>
</evidence>
<evidence type="ECO:0000256" key="5">
    <source>
        <dbReference type="ARBA" id="ARBA00022741"/>
    </source>
</evidence>
<dbReference type="AlphaFoldDB" id="A0A2W5TB38"/>
<dbReference type="InterPro" id="IPR033892">
    <property type="entry name" value="FNR_bac"/>
</dbReference>
<comment type="similarity">
    <text evidence="2">Belongs to the ferredoxin--NADP reductase type 1 family.</text>
</comment>
<evidence type="ECO:0000313" key="11">
    <source>
        <dbReference type="Proteomes" id="UP000249061"/>
    </source>
</evidence>
<comment type="caution">
    <text evidence="10">The sequence shown here is derived from an EMBL/GenBank/DDBJ whole genome shotgun (WGS) entry which is preliminary data.</text>
</comment>
<dbReference type="InterPro" id="IPR051930">
    <property type="entry name" value="FNR_type-1"/>
</dbReference>
<dbReference type="EC" id="1.18.1.2" evidence="3"/>
<reference evidence="10 11" key="1">
    <citation type="submission" date="2017-08" db="EMBL/GenBank/DDBJ databases">
        <title>Infants hospitalized years apart are colonized by the same room-sourced microbial strains.</title>
        <authorList>
            <person name="Brooks B."/>
            <person name="Olm M.R."/>
            <person name="Firek B.A."/>
            <person name="Baker R."/>
            <person name="Thomas B.C."/>
            <person name="Morowitz M.J."/>
            <person name="Banfield J.F."/>
        </authorList>
    </citation>
    <scope>NUCLEOTIDE SEQUENCE [LARGE SCALE GENOMIC DNA]</scope>
    <source>
        <strain evidence="10">S2_003_000_R2_14</strain>
    </source>
</reference>